<evidence type="ECO:0000256" key="1">
    <source>
        <dbReference type="SAM" id="MobiDB-lite"/>
    </source>
</evidence>
<feature type="region of interest" description="Disordered" evidence="1">
    <location>
        <begin position="129"/>
        <end position="151"/>
    </location>
</feature>
<dbReference type="RefSeq" id="WP_008484760.1">
    <property type="nucleotide sequence ID" value="NZ_AMRI01000013.1"/>
</dbReference>
<keyword evidence="2" id="KW-0732">Signal</keyword>
<proteinExistence type="predicted"/>
<evidence type="ECO:0000313" key="5">
    <source>
        <dbReference type="Proteomes" id="UP000006755"/>
    </source>
</evidence>
<feature type="chain" id="PRO_5003861081" evidence="2">
    <location>
        <begin position="18"/>
        <end position="449"/>
    </location>
</feature>
<feature type="domain" description="Amidase" evidence="3">
    <location>
        <begin position="47"/>
        <end position="439"/>
    </location>
</feature>
<keyword evidence="5" id="KW-1185">Reference proteome</keyword>
<dbReference type="InterPro" id="IPR036928">
    <property type="entry name" value="AS_sf"/>
</dbReference>
<dbReference type="PATRIC" id="fig|745411.4.peg.2086"/>
<name>K2IS32_9GAMM</name>
<dbReference type="AlphaFoldDB" id="K2IS32"/>
<dbReference type="EMBL" id="AMRI01000013">
    <property type="protein sequence ID" value="EKE73066.1"/>
    <property type="molecule type" value="Genomic_DNA"/>
</dbReference>
<gene>
    <name evidence="4" type="ORF">B3C1_10632</name>
</gene>
<dbReference type="PANTHER" id="PTHR42678:SF34">
    <property type="entry name" value="OS04G0183300 PROTEIN"/>
    <property type="match status" value="1"/>
</dbReference>
<dbReference type="InterPro" id="IPR023631">
    <property type="entry name" value="Amidase_dom"/>
</dbReference>
<evidence type="ECO:0000259" key="3">
    <source>
        <dbReference type="Pfam" id="PF01425"/>
    </source>
</evidence>
<protein>
    <submittedName>
        <fullName evidence="4">Amidase</fullName>
    </submittedName>
</protein>
<dbReference type="SUPFAM" id="SSF75304">
    <property type="entry name" value="Amidase signature (AS) enzymes"/>
    <property type="match status" value="1"/>
</dbReference>
<dbReference type="Gene3D" id="3.90.1300.10">
    <property type="entry name" value="Amidase signature (AS) domain"/>
    <property type="match status" value="1"/>
</dbReference>
<dbReference type="PANTHER" id="PTHR42678">
    <property type="entry name" value="AMIDASE"/>
    <property type="match status" value="1"/>
</dbReference>
<evidence type="ECO:0000256" key="2">
    <source>
        <dbReference type="SAM" id="SignalP"/>
    </source>
</evidence>
<comment type="caution">
    <text evidence="4">The sequence shown here is derived from an EMBL/GenBank/DDBJ whole genome shotgun (WGS) entry which is preliminary data.</text>
</comment>
<dbReference type="Pfam" id="PF01425">
    <property type="entry name" value="Amidase"/>
    <property type="match status" value="1"/>
</dbReference>
<dbReference type="OrthoDB" id="8872210at2"/>
<accession>K2IS32</accession>
<dbReference type="Proteomes" id="UP000006755">
    <property type="component" value="Unassembled WGS sequence"/>
</dbReference>
<feature type="signal peptide" evidence="2">
    <location>
        <begin position="1"/>
        <end position="17"/>
    </location>
</feature>
<evidence type="ECO:0000313" key="4">
    <source>
        <dbReference type="EMBL" id="EKE73066.1"/>
    </source>
</evidence>
<dbReference type="eggNOG" id="COG0154">
    <property type="taxonomic scope" value="Bacteria"/>
</dbReference>
<sequence length="449" mass="46776">MKALLLTLALLAGPLWAKGDLAAVQAAIAADQAKPLPVNPYISLNPQVEEQLAKAPAGPLHHWLLAIKDNIEVKGLATTAGSLALKDYVPRQDAPLVQRLKAAGALVLGKSNLSEWANFRGQRSISGWSATGGQTRLPQDPRRSPCGSSSGSAAAVAAGMADGAIGTETDGSITCPAAMAGLVGLKPTLGAVSQTGIVPLSQAQDVAGPITRTVDDAAALLLAMADPVYFAKDTLPAIKLADLRVGVWVEKGGFDDRVATLLDRAAKDFKAAGATVDIVAPIVPDSLADDAYQALLWEFKQDLGRYLAALPPSVPVRSLEQLVQFNRAHADRELRYFGQETLEAALGAKDASAARQQAQSQARAALDQLFDQGFDLVIAPTNGPAWLIDRVNGDFYRGGTSTLAAVAGYPHLTVPMGDIDGLPIGLSLLGPAGSDLKLLATAKAWRPGT</sequence>
<organism evidence="4 5">
    <name type="scientific">Gallaecimonas xiamenensis 3-C-1</name>
    <dbReference type="NCBI Taxonomy" id="745411"/>
    <lineage>
        <taxon>Bacteria</taxon>
        <taxon>Pseudomonadati</taxon>
        <taxon>Pseudomonadota</taxon>
        <taxon>Gammaproteobacteria</taxon>
        <taxon>Enterobacterales</taxon>
        <taxon>Gallaecimonadaceae</taxon>
        <taxon>Gallaecimonas</taxon>
    </lineage>
</organism>
<reference evidence="4 5" key="1">
    <citation type="journal article" date="2012" name="J. Bacteriol.">
        <title>Genome Sequence of Gallaecimonas xiamenensis Type Strain 3-C-1.</title>
        <authorList>
            <person name="Lai Q."/>
            <person name="Wang L."/>
            <person name="Wang W."/>
            <person name="Shao Z."/>
        </authorList>
    </citation>
    <scope>NUCLEOTIDE SEQUENCE [LARGE SCALE GENOMIC DNA]</scope>
    <source>
        <strain evidence="4 5">3-C-1</strain>
    </source>
</reference>
<dbReference type="STRING" id="745411.B3C1_10632"/>